<dbReference type="Proteomes" id="UP000199548">
    <property type="component" value="Unassembled WGS sequence"/>
</dbReference>
<comment type="subcellular location">
    <subcellularLocation>
        <location evidence="1">Cell envelope</location>
    </subcellularLocation>
</comment>
<evidence type="ECO:0000256" key="2">
    <source>
        <dbReference type="ARBA" id="ARBA00022723"/>
    </source>
</evidence>
<keyword evidence="2" id="KW-0479">Metal-binding</keyword>
<keyword evidence="3 5" id="KW-0732">Signal</keyword>
<dbReference type="PANTHER" id="PTHR34820:SF4">
    <property type="entry name" value="INNER MEMBRANE PROTEIN YEBZ"/>
    <property type="match status" value="1"/>
</dbReference>
<sequence length="125" mass="12905">MKTLYSNLTTARALAAALLLGAAQLAHAHAYPTHQMPGAGATVSAAQKDVTIDFDDGLEPAFSSITVTDAQGKAVTNGKATVDPSNQKHMSVGLNALTPGVYTVAWVAVAADGHRTQGHYAFTVK</sequence>
<dbReference type="InterPro" id="IPR014756">
    <property type="entry name" value="Ig_E-set"/>
</dbReference>
<dbReference type="InterPro" id="IPR032694">
    <property type="entry name" value="CopC/D"/>
</dbReference>
<dbReference type="Gene3D" id="2.60.40.1220">
    <property type="match status" value="1"/>
</dbReference>
<protein>
    <recommendedName>
        <fullName evidence="6">CopC domain-containing protein</fullName>
    </recommendedName>
</protein>
<accession>A0A1I3EE68</accession>
<dbReference type="GO" id="GO:0046688">
    <property type="term" value="P:response to copper ion"/>
    <property type="evidence" value="ECO:0007669"/>
    <property type="project" value="InterPro"/>
</dbReference>
<dbReference type="SUPFAM" id="SSF81296">
    <property type="entry name" value="E set domains"/>
    <property type="match status" value="1"/>
</dbReference>
<dbReference type="AlphaFoldDB" id="A0A1I3EE68"/>
<name>A0A1I3EE68_9BURK</name>
<evidence type="ECO:0000256" key="1">
    <source>
        <dbReference type="ARBA" id="ARBA00004196"/>
    </source>
</evidence>
<dbReference type="OrthoDB" id="9796814at2"/>
<keyword evidence="4" id="KW-0186">Copper</keyword>
<dbReference type="STRING" id="420953.SAMN05192543_101823"/>
<dbReference type="GO" id="GO:0006825">
    <property type="term" value="P:copper ion transport"/>
    <property type="evidence" value="ECO:0007669"/>
    <property type="project" value="InterPro"/>
</dbReference>
<organism evidence="7 8">
    <name type="scientific">Paraburkholderia megapolitana</name>
    <dbReference type="NCBI Taxonomy" id="420953"/>
    <lineage>
        <taxon>Bacteria</taxon>
        <taxon>Pseudomonadati</taxon>
        <taxon>Pseudomonadota</taxon>
        <taxon>Betaproteobacteria</taxon>
        <taxon>Burkholderiales</taxon>
        <taxon>Burkholderiaceae</taxon>
        <taxon>Paraburkholderia</taxon>
    </lineage>
</organism>
<gene>
    <name evidence="7" type="ORF">SAMN05192543_101823</name>
</gene>
<dbReference type="Pfam" id="PF04234">
    <property type="entry name" value="CopC"/>
    <property type="match status" value="1"/>
</dbReference>
<feature type="signal peptide" evidence="5">
    <location>
        <begin position="1"/>
        <end position="28"/>
    </location>
</feature>
<reference evidence="7 8" key="1">
    <citation type="submission" date="2016-10" db="EMBL/GenBank/DDBJ databases">
        <authorList>
            <person name="de Groot N.N."/>
        </authorList>
    </citation>
    <scope>NUCLEOTIDE SEQUENCE [LARGE SCALE GENOMIC DNA]</scope>
    <source>
        <strain evidence="7 8">LMG 23650</strain>
    </source>
</reference>
<dbReference type="RefSeq" id="WP_091007730.1">
    <property type="nucleotide sequence ID" value="NZ_CP041743.1"/>
</dbReference>
<dbReference type="GO" id="GO:0042597">
    <property type="term" value="C:periplasmic space"/>
    <property type="evidence" value="ECO:0007669"/>
    <property type="project" value="InterPro"/>
</dbReference>
<feature type="domain" description="CopC" evidence="6">
    <location>
        <begin position="29"/>
        <end position="124"/>
    </location>
</feature>
<dbReference type="GO" id="GO:0005507">
    <property type="term" value="F:copper ion binding"/>
    <property type="evidence" value="ECO:0007669"/>
    <property type="project" value="InterPro"/>
</dbReference>
<dbReference type="PANTHER" id="PTHR34820">
    <property type="entry name" value="INNER MEMBRANE PROTEIN YEBZ"/>
    <property type="match status" value="1"/>
</dbReference>
<evidence type="ECO:0000256" key="3">
    <source>
        <dbReference type="ARBA" id="ARBA00022729"/>
    </source>
</evidence>
<feature type="chain" id="PRO_5011744671" description="CopC domain-containing protein" evidence="5">
    <location>
        <begin position="29"/>
        <end position="125"/>
    </location>
</feature>
<evidence type="ECO:0000256" key="4">
    <source>
        <dbReference type="ARBA" id="ARBA00023008"/>
    </source>
</evidence>
<evidence type="ECO:0000259" key="6">
    <source>
        <dbReference type="Pfam" id="PF04234"/>
    </source>
</evidence>
<dbReference type="EMBL" id="FOQU01000001">
    <property type="protein sequence ID" value="SFH97224.1"/>
    <property type="molecule type" value="Genomic_DNA"/>
</dbReference>
<dbReference type="InterPro" id="IPR007348">
    <property type="entry name" value="CopC_dom"/>
</dbReference>
<evidence type="ECO:0000313" key="8">
    <source>
        <dbReference type="Proteomes" id="UP000199548"/>
    </source>
</evidence>
<dbReference type="InterPro" id="IPR014755">
    <property type="entry name" value="Cu-Rt/internalin_Ig-like"/>
</dbReference>
<proteinExistence type="predicted"/>
<dbReference type="GO" id="GO:0030313">
    <property type="term" value="C:cell envelope"/>
    <property type="evidence" value="ECO:0007669"/>
    <property type="project" value="UniProtKB-SubCell"/>
</dbReference>
<evidence type="ECO:0000256" key="5">
    <source>
        <dbReference type="SAM" id="SignalP"/>
    </source>
</evidence>
<dbReference type="GO" id="GO:0005886">
    <property type="term" value="C:plasma membrane"/>
    <property type="evidence" value="ECO:0007669"/>
    <property type="project" value="TreeGrafter"/>
</dbReference>
<evidence type="ECO:0000313" key="7">
    <source>
        <dbReference type="EMBL" id="SFH97224.1"/>
    </source>
</evidence>
<keyword evidence="8" id="KW-1185">Reference proteome</keyword>